<dbReference type="Gene3D" id="1.10.510.10">
    <property type="entry name" value="Transferase(Phosphotransferase) domain 1"/>
    <property type="match status" value="1"/>
</dbReference>
<dbReference type="PIRSF" id="PIRSF000654">
    <property type="entry name" value="Integrin-linked_kinase"/>
    <property type="match status" value="1"/>
</dbReference>
<evidence type="ECO:0000313" key="4">
    <source>
        <dbReference type="EMBL" id="TKR72074.1"/>
    </source>
</evidence>
<organism evidence="4 5">
    <name type="scientific">Steinernema carpocapsae</name>
    <name type="common">Entomopathogenic nematode</name>
    <dbReference type="NCBI Taxonomy" id="34508"/>
    <lineage>
        <taxon>Eukaryota</taxon>
        <taxon>Metazoa</taxon>
        <taxon>Ecdysozoa</taxon>
        <taxon>Nematoda</taxon>
        <taxon>Chromadorea</taxon>
        <taxon>Rhabditida</taxon>
        <taxon>Tylenchina</taxon>
        <taxon>Panagrolaimomorpha</taxon>
        <taxon>Strongyloidoidea</taxon>
        <taxon>Steinernematidae</taxon>
        <taxon>Steinernema</taxon>
    </lineage>
</organism>
<gene>
    <name evidence="4" type="ORF">L596_019589</name>
</gene>
<evidence type="ECO:0000313" key="5">
    <source>
        <dbReference type="Proteomes" id="UP000298663"/>
    </source>
</evidence>
<name>A0A4U5MR30_STECR</name>
<accession>A0A4U5MR30</accession>
<comment type="caution">
    <text evidence="4">The sequence shown here is derived from an EMBL/GenBank/DDBJ whole genome shotgun (WGS) entry which is preliminary data.</text>
</comment>
<dbReference type="PRINTS" id="PR00109">
    <property type="entry name" value="TYRKINASE"/>
</dbReference>
<reference evidence="4 5" key="2">
    <citation type="journal article" date="2019" name="G3 (Bethesda)">
        <title>Hybrid Assembly of the Genome of the Entomopathogenic Nematode Steinernema carpocapsae Identifies the X-Chromosome.</title>
        <authorList>
            <person name="Serra L."/>
            <person name="Macchietto M."/>
            <person name="Macias-Munoz A."/>
            <person name="McGill C.J."/>
            <person name="Rodriguez I.M."/>
            <person name="Rodriguez B."/>
            <person name="Murad R."/>
            <person name="Mortazavi A."/>
        </authorList>
    </citation>
    <scope>NUCLEOTIDE SEQUENCE [LARGE SCALE GENOMIC DNA]</scope>
    <source>
        <strain evidence="4 5">ALL</strain>
    </source>
</reference>
<dbReference type="STRING" id="34508.A0A4U5MR30"/>
<reference evidence="4 5" key="1">
    <citation type="journal article" date="2015" name="Genome Biol.">
        <title>Comparative genomics of Steinernema reveals deeply conserved gene regulatory networks.</title>
        <authorList>
            <person name="Dillman A.R."/>
            <person name="Macchietto M."/>
            <person name="Porter C.F."/>
            <person name="Rogers A."/>
            <person name="Williams B."/>
            <person name="Antoshechkin I."/>
            <person name="Lee M.M."/>
            <person name="Goodwin Z."/>
            <person name="Lu X."/>
            <person name="Lewis E.E."/>
            <person name="Goodrich-Blair H."/>
            <person name="Stock S.P."/>
            <person name="Adams B.J."/>
            <person name="Sternberg P.W."/>
            <person name="Mortazavi A."/>
        </authorList>
    </citation>
    <scope>NUCLEOTIDE SEQUENCE [LARGE SCALE GENOMIC DNA]</scope>
    <source>
        <strain evidence="4 5">ALL</strain>
    </source>
</reference>
<protein>
    <recommendedName>
        <fullName evidence="3">Protein kinase domain-containing protein</fullName>
    </recommendedName>
</protein>
<dbReference type="PROSITE" id="PS50011">
    <property type="entry name" value="PROTEIN_KINASE_DOM"/>
    <property type="match status" value="1"/>
</dbReference>
<proteinExistence type="predicted"/>
<dbReference type="PROSITE" id="PS00109">
    <property type="entry name" value="PROTEIN_KINASE_TYR"/>
    <property type="match status" value="1"/>
</dbReference>
<dbReference type="CDD" id="cd00192">
    <property type="entry name" value="PTKc"/>
    <property type="match status" value="1"/>
</dbReference>
<evidence type="ECO:0000256" key="2">
    <source>
        <dbReference type="ARBA" id="ARBA00022840"/>
    </source>
</evidence>
<keyword evidence="2" id="KW-0067">ATP-binding</keyword>
<dbReference type="OrthoDB" id="546826at2759"/>
<dbReference type="InterPro" id="IPR001245">
    <property type="entry name" value="Ser-Thr/Tyr_kinase_cat_dom"/>
</dbReference>
<keyword evidence="1" id="KW-0547">Nucleotide-binding</keyword>
<dbReference type="InterPro" id="IPR000719">
    <property type="entry name" value="Prot_kinase_dom"/>
</dbReference>
<dbReference type="InterPro" id="IPR011009">
    <property type="entry name" value="Kinase-like_dom_sf"/>
</dbReference>
<dbReference type="Pfam" id="PF07714">
    <property type="entry name" value="PK_Tyr_Ser-Thr"/>
    <property type="match status" value="1"/>
</dbReference>
<dbReference type="InterPro" id="IPR050198">
    <property type="entry name" value="Non-receptor_tyrosine_kinases"/>
</dbReference>
<dbReference type="SUPFAM" id="SSF56112">
    <property type="entry name" value="Protein kinase-like (PK-like)"/>
    <property type="match status" value="1"/>
</dbReference>
<dbReference type="InterPro" id="IPR020635">
    <property type="entry name" value="Tyr_kinase_cat_dom"/>
</dbReference>
<dbReference type="PANTHER" id="PTHR24418">
    <property type="entry name" value="TYROSINE-PROTEIN KINASE"/>
    <property type="match status" value="1"/>
</dbReference>
<dbReference type="EMBL" id="AZBU02000006">
    <property type="protein sequence ID" value="TKR72074.1"/>
    <property type="molecule type" value="Genomic_DNA"/>
</dbReference>
<sequence>MSSLQNPVILNSYVVEILNFWICSGELHLNNTTVQVAVKKMKTKAMTKEKIEELMKEARLMRPLRHNNVIRFYGVAAGIEPLMIVMELVAGGALDTYLKTESTNVSIQERMNMCLDAAWGIEYVHQKGVIHRDIAARNCLYGNKCLKISDFGLSQRSDVIQLGATEKCPVRWVAPEVFLTMQFRNSADVWAFGILVWEVFTNGMTPYQTWQGPEIKQNIIYNNYRLPFPDWAPPMLVDLIVNKVWQGDPNSRYPSGLVAREMEKMCPSKYVHWRLPFPDS</sequence>
<dbReference type="GO" id="GO:0005524">
    <property type="term" value="F:ATP binding"/>
    <property type="evidence" value="ECO:0007669"/>
    <property type="project" value="UniProtKB-KW"/>
</dbReference>
<dbReference type="SMART" id="SM00219">
    <property type="entry name" value="TyrKc"/>
    <property type="match status" value="1"/>
</dbReference>
<feature type="domain" description="Protein kinase" evidence="3">
    <location>
        <begin position="1"/>
        <end position="271"/>
    </location>
</feature>
<evidence type="ECO:0000259" key="3">
    <source>
        <dbReference type="PROSITE" id="PS50011"/>
    </source>
</evidence>
<evidence type="ECO:0000256" key="1">
    <source>
        <dbReference type="ARBA" id="ARBA00022741"/>
    </source>
</evidence>
<dbReference type="AlphaFoldDB" id="A0A4U5MR30"/>
<dbReference type="Proteomes" id="UP000298663">
    <property type="component" value="Unassembled WGS sequence"/>
</dbReference>
<keyword evidence="5" id="KW-1185">Reference proteome</keyword>
<dbReference type="InterPro" id="IPR008266">
    <property type="entry name" value="Tyr_kinase_AS"/>
</dbReference>
<dbReference type="GO" id="GO:0004713">
    <property type="term" value="F:protein tyrosine kinase activity"/>
    <property type="evidence" value="ECO:0007669"/>
    <property type="project" value="InterPro"/>
</dbReference>